<evidence type="ECO:0000313" key="3">
    <source>
        <dbReference type="Proteomes" id="UP001241605"/>
    </source>
</evidence>
<protein>
    <submittedName>
        <fullName evidence="2">AsmA-like C-terminal region-containing protein</fullName>
    </submittedName>
</protein>
<name>A0ABY8QF33_9RHOB</name>
<organism evidence="2 3">
    <name type="scientific">Tropicibacter oceani</name>
    <dbReference type="NCBI Taxonomy" id="3058420"/>
    <lineage>
        <taxon>Bacteria</taxon>
        <taxon>Pseudomonadati</taxon>
        <taxon>Pseudomonadota</taxon>
        <taxon>Alphaproteobacteria</taxon>
        <taxon>Rhodobacterales</taxon>
        <taxon>Roseobacteraceae</taxon>
        <taxon>Tropicibacter</taxon>
    </lineage>
</organism>
<sequence>MTDPKTDPFRQRRRTRRRWTALAVFLVLLAALSLGGLAMMGRPVAAPDWLRDKIVQRIDESLPGLRINFGRMSLEVSRKGQPRVILWDVDLRNALGEQIAALSDIEAGFSPAAMLRGEMVLQSAQVSGAFVTLQRDAQGRFGLALGDVFSAGTRTPDLPQIITEIDQIIADPRLADLDLFEADALTIRYEDIRAHRGWTADGGRIRLARQDGKLAISGDLALLAGGDSVATIEMNAESVVGSARLDFGLKLNDLWSRDIATQTPALAWLEVLEAPISGALRSSVAEDGSLGPLNATLQIGAGVLRANRNLKPIPFDGARTYLTYLPDRAQLRFDEISVQSELLAVSAEGKATLENWQDGWPSALTAQFSLPQVTLAQGALLDRALEVKGAQTAFKLTFNPFQLSLGNLRLTDPEFPLRATGELAAYSDGWDVALDARIAETTPEQVLSFWPQTRGTKTRDWLTANVKEGRVHDAVYALRLHPGQEKPSHFLDLRFDDARLTYNPKLPELTGGSGRLTLYDKRLGIHVDKGFSDPGQGGAIDLAGSQFVIPDMSIKPAPAIIRIKAGSSLTAALSYIDNDTWRVLRKAGRSADMATGRAEVSGEITLPLAKGIKLPDIDLNLKGVLRDVKSDSLIPGRSLAADRLDMTLDNDAVAISGPVTLSGVPATGQWRQPLGGGAGRVTAQVTMTPETLKAVGVTLPAGMISGKGIGNLDLTLEKGSAPGFTLTSTLAGLGLAIPQLGWQLPQGATGNFQIAGTLGKPIRIDGMSLSGAGLSANGTLALADNGQFEALRLSRLSLGDWLDVTATLRGRGRGVAPGIEVSAGRVDLRSAPFGAGGGGTGSGGAPSGGGGPLSLTLDRLQVTDSIWLSWFRGDFDLARGLEGRFDGQLGGSAQVRGQVIPQSGRSAFRVRGEDAGDILKAAGILKTVQNGTFRLDLGPVRGTSGSYDGHLTIEGPRLRNAPAIGALLDAISIVGLLDQANGPGIFFSEVEARFRLTPSTVVLTQSSAVGPSMGISMDGYYDMKSGTMDMQGVVSPIYILNGIGRLISRKGEGLIGFNFNLRGPVTGPRVSVNPLSVFTPGMFRDIFRRPPPEVAQ</sequence>
<accession>A0ABY8QF33</accession>
<gene>
    <name evidence="2" type="ORF">QF118_14945</name>
</gene>
<dbReference type="EMBL" id="CP124616">
    <property type="protein sequence ID" value="WGW03210.1"/>
    <property type="molecule type" value="Genomic_DNA"/>
</dbReference>
<evidence type="ECO:0000259" key="1">
    <source>
        <dbReference type="Pfam" id="PF13116"/>
    </source>
</evidence>
<proteinExistence type="predicted"/>
<dbReference type="Pfam" id="PF13116">
    <property type="entry name" value="YhdP"/>
    <property type="match status" value="1"/>
</dbReference>
<dbReference type="RefSeq" id="WP_282299839.1">
    <property type="nucleotide sequence ID" value="NZ_CP124616.1"/>
</dbReference>
<dbReference type="Proteomes" id="UP001241605">
    <property type="component" value="Chromosome"/>
</dbReference>
<reference evidence="2 3" key="1">
    <citation type="submission" date="2023-05" db="EMBL/GenBank/DDBJ databases">
        <title>YMD87, complete Genome.</title>
        <authorList>
            <person name="Zhang J."/>
            <person name="Xu X."/>
        </authorList>
    </citation>
    <scope>NUCLEOTIDE SEQUENCE [LARGE SCALE GENOMIC DNA]</scope>
    <source>
        <strain evidence="2 3">YMD87</strain>
    </source>
</reference>
<evidence type="ECO:0000313" key="2">
    <source>
        <dbReference type="EMBL" id="WGW03210.1"/>
    </source>
</evidence>
<dbReference type="InterPro" id="IPR025263">
    <property type="entry name" value="YhdP_central"/>
</dbReference>
<feature type="domain" description="YhdP central" evidence="1">
    <location>
        <begin position="359"/>
        <end position="827"/>
    </location>
</feature>
<keyword evidence="3" id="KW-1185">Reference proteome</keyword>